<feature type="domain" description="Flagellar hook-associated protein 1 D2-like" evidence="9">
    <location>
        <begin position="340"/>
        <end position="413"/>
    </location>
</feature>
<dbReference type="PANTHER" id="PTHR30033:SF1">
    <property type="entry name" value="FLAGELLAR HOOK-ASSOCIATED PROTEIN 1"/>
    <property type="match status" value="1"/>
</dbReference>
<dbReference type="KEGG" id="amon:H9L24_18715"/>
<evidence type="ECO:0000256" key="6">
    <source>
        <dbReference type="ARBA" id="ARBA00023143"/>
    </source>
</evidence>
<evidence type="ECO:0000256" key="3">
    <source>
        <dbReference type="ARBA" id="ARBA00009677"/>
    </source>
</evidence>
<keyword evidence="6" id="KW-0975">Bacterial flagellum</keyword>
<evidence type="ECO:0000313" key="11">
    <source>
        <dbReference type="EMBL" id="QNP58925.1"/>
    </source>
</evidence>
<accession>A0A7H0HEF9</accession>
<dbReference type="InterPro" id="IPR049119">
    <property type="entry name" value="FlgK_D2-like"/>
</dbReference>
<dbReference type="PRINTS" id="PR01005">
    <property type="entry name" value="FLGHOOKAP1"/>
</dbReference>
<dbReference type="GO" id="GO:0005576">
    <property type="term" value="C:extracellular region"/>
    <property type="evidence" value="ECO:0007669"/>
    <property type="project" value="UniProtKB-SubCell"/>
</dbReference>
<comment type="subcellular location">
    <subcellularLocation>
        <location evidence="1">Bacterial flagellum</location>
    </subcellularLocation>
    <subcellularLocation>
        <location evidence="2">Secreted</location>
    </subcellularLocation>
</comment>
<evidence type="ECO:0000313" key="12">
    <source>
        <dbReference type="Proteomes" id="UP000516057"/>
    </source>
</evidence>
<dbReference type="GO" id="GO:0005198">
    <property type="term" value="F:structural molecule activity"/>
    <property type="evidence" value="ECO:0007669"/>
    <property type="project" value="InterPro"/>
</dbReference>
<evidence type="ECO:0000256" key="2">
    <source>
        <dbReference type="ARBA" id="ARBA00004613"/>
    </source>
</evidence>
<evidence type="ECO:0000256" key="4">
    <source>
        <dbReference type="ARBA" id="ARBA00016244"/>
    </source>
</evidence>
<dbReference type="InterPro" id="IPR053927">
    <property type="entry name" value="FlgK_helical"/>
</dbReference>
<dbReference type="GO" id="GO:0009424">
    <property type="term" value="C:bacterial-type flagellum hook"/>
    <property type="evidence" value="ECO:0007669"/>
    <property type="project" value="InterPro"/>
</dbReference>
<dbReference type="InterPro" id="IPR002371">
    <property type="entry name" value="FlgK"/>
</dbReference>
<dbReference type="Pfam" id="PF22638">
    <property type="entry name" value="FlgK_D1"/>
    <property type="match status" value="1"/>
</dbReference>
<organism evidence="11 12">
    <name type="scientific">Paenacidovorax monticola</name>
    <dbReference type="NCBI Taxonomy" id="1926868"/>
    <lineage>
        <taxon>Bacteria</taxon>
        <taxon>Pseudomonadati</taxon>
        <taxon>Pseudomonadota</taxon>
        <taxon>Betaproteobacteria</taxon>
        <taxon>Burkholderiales</taxon>
        <taxon>Comamonadaceae</taxon>
        <taxon>Paenacidovorax</taxon>
    </lineage>
</organism>
<reference evidence="11 12" key="1">
    <citation type="submission" date="2020-08" db="EMBL/GenBank/DDBJ databases">
        <title>Genome sequence of Acidovorax monticola KACC 19171T.</title>
        <authorList>
            <person name="Hyun D.-W."/>
            <person name="Bae J.-W."/>
        </authorList>
    </citation>
    <scope>NUCLEOTIDE SEQUENCE [LARGE SCALE GENOMIC DNA]</scope>
    <source>
        <strain evidence="11 12">KACC 19171</strain>
    </source>
</reference>
<dbReference type="RefSeq" id="WP_187735910.1">
    <property type="nucleotide sequence ID" value="NZ_CP060790.1"/>
</dbReference>
<feature type="domain" description="Flagellar basal-body/hook protein C-terminal" evidence="8">
    <location>
        <begin position="616"/>
        <end position="654"/>
    </location>
</feature>
<evidence type="ECO:0000259" key="10">
    <source>
        <dbReference type="Pfam" id="PF22638"/>
    </source>
</evidence>
<gene>
    <name evidence="11" type="primary">flgK</name>
    <name evidence="11" type="ORF">H9L24_18715</name>
</gene>
<dbReference type="AlphaFoldDB" id="A0A7H0HEF9"/>
<feature type="domain" description="Flagellar hook-associated protein FlgK helical" evidence="10">
    <location>
        <begin position="91"/>
        <end position="327"/>
    </location>
</feature>
<evidence type="ECO:0000259" key="7">
    <source>
        <dbReference type="Pfam" id="PF00460"/>
    </source>
</evidence>
<dbReference type="GO" id="GO:0044780">
    <property type="term" value="P:bacterial-type flagellum assembly"/>
    <property type="evidence" value="ECO:0007669"/>
    <property type="project" value="InterPro"/>
</dbReference>
<dbReference type="NCBIfam" id="TIGR02492">
    <property type="entry name" value="flgK_ends"/>
    <property type="match status" value="1"/>
</dbReference>
<keyword evidence="11" id="KW-0282">Flagellum</keyword>
<dbReference type="PANTHER" id="PTHR30033">
    <property type="entry name" value="FLAGELLAR HOOK-ASSOCIATED PROTEIN 1"/>
    <property type="match status" value="1"/>
</dbReference>
<keyword evidence="12" id="KW-1185">Reference proteome</keyword>
<dbReference type="Proteomes" id="UP000516057">
    <property type="component" value="Chromosome"/>
</dbReference>
<name>A0A7H0HEF9_9BURK</name>
<protein>
    <recommendedName>
        <fullName evidence="4">Flagellar hook-associated protein 1</fullName>
    </recommendedName>
</protein>
<dbReference type="InterPro" id="IPR001444">
    <property type="entry name" value="Flag_bb_rod_N"/>
</dbReference>
<sequence>MSLLNVGARALLANQVALQTTGHNIANVNTPGYSRQSVQLATVQGQFTGGGYIGQGVDVQTILRNHNELLTRQAAMAGSTQAADVVRSERLNQLQEVFSGGTSGLGAAITDMMNSLSDVVSSPTDITARTVALTRMSETAGRMRSAADRINEIQYTVTEQLKSDVVKVNSLAQSIAGVNEQIARARGNGQTPNDLLDQRDQLIRELNQYVQTTQVPADDGTVGLFVAGSQPLVLGTTATTLSVDEATQFPGSGQMRLFFNRPGATPVELDDNMLGGGEVSGLLRFANNDLAEGRNLLGRMAQAIGMTMNAQHKLGLTLDGQPGKDLFAVPTSMPGYSSGTGAGTVSFTDPTKFAASDYEVRFTTPPAGQVVRLSDGKSTAFANLADPALQNIDGLSFNLTAAGAAGERVLFKPFSSAANNIQALVLSPRDLAAANPINAAMGTSNGGTLQLAGLKATGLPNPPGLVLPANANPAAVPPILGGVQLRFNAGPPVTYDALDRGTSPPTTIAAGQPYTPGSPISINGWQITLQGTPKGGDTVTIGNALDPQYGDAYTRNAGNASAVMNLRDVKMFDESTMNDGYAGLMAQVGTRAQSAQYAADLSTTIAANLERDRTAVSGVNLDEEAAKLIQYQQAYQASAKMLQIAQSIFDSLIQTMGR</sequence>
<evidence type="ECO:0000259" key="9">
    <source>
        <dbReference type="Pfam" id="PF21158"/>
    </source>
</evidence>
<keyword evidence="5" id="KW-0964">Secreted</keyword>
<evidence type="ECO:0000256" key="1">
    <source>
        <dbReference type="ARBA" id="ARBA00004365"/>
    </source>
</evidence>
<feature type="domain" description="Flagellar basal body rod protein N-terminal" evidence="7">
    <location>
        <begin position="4"/>
        <end position="33"/>
    </location>
</feature>
<proteinExistence type="inferred from homology"/>
<dbReference type="InterPro" id="IPR010930">
    <property type="entry name" value="Flg_bb/hook_C_dom"/>
</dbReference>
<dbReference type="Pfam" id="PF06429">
    <property type="entry name" value="Flg_bbr_C"/>
    <property type="match status" value="1"/>
</dbReference>
<dbReference type="EMBL" id="CP060790">
    <property type="protein sequence ID" value="QNP58925.1"/>
    <property type="molecule type" value="Genomic_DNA"/>
</dbReference>
<comment type="similarity">
    <text evidence="3">Belongs to the flagella basal body rod proteins family.</text>
</comment>
<dbReference type="Pfam" id="PF21158">
    <property type="entry name" value="flgK_1st_1"/>
    <property type="match status" value="1"/>
</dbReference>
<dbReference type="SUPFAM" id="SSF64518">
    <property type="entry name" value="Phase 1 flagellin"/>
    <property type="match status" value="1"/>
</dbReference>
<keyword evidence="11" id="KW-0969">Cilium</keyword>
<keyword evidence="11" id="KW-0966">Cell projection</keyword>
<evidence type="ECO:0000259" key="8">
    <source>
        <dbReference type="Pfam" id="PF06429"/>
    </source>
</evidence>
<evidence type="ECO:0000256" key="5">
    <source>
        <dbReference type="ARBA" id="ARBA00022525"/>
    </source>
</evidence>
<dbReference type="Pfam" id="PF00460">
    <property type="entry name" value="Flg_bb_rod"/>
    <property type="match status" value="1"/>
</dbReference>